<reference evidence="2 3" key="1">
    <citation type="submission" date="2020-01" db="EMBL/GenBank/DDBJ databases">
        <authorList>
            <consortium name="DOE Joint Genome Institute"/>
            <person name="Haridas S."/>
            <person name="Albert R."/>
            <person name="Binder M."/>
            <person name="Bloem J."/>
            <person name="Labutti K."/>
            <person name="Salamov A."/>
            <person name="Andreopoulos B."/>
            <person name="Baker S.E."/>
            <person name="Barry K."/>
            <person name="Bills G."/>
            <person name="Bluhm B.H."/>
            <person name="Cannon C."/>
            <person name="Castanera R."/>
            <person name="Culley D.E."/>
            <person name="Daum C."/>
            <person name="Ezra D."/>
            <person name="Gonzalez J.B."/>
            <person name="Henrissat B."/>
            <person name="Kuo A."/>
            <person name="Liang C."/>
            <person name="Lipzen A."/>
            <person name="Lutzoni F."/>
            <person name="Magnuson J."/>
            <person name="Mondo S."/>
            <person name="Nolan M."/>
            <person name="Ohm R."/>
            <person name="Pangilinan J."/>
            <person name="Park H.-J.H."/>
            <person name="Ramirez L."/>
            <person name="Alfaro M."/>
            <person name="Sun H."/>
            <person name="Tritt A."/>
            <person name="Yoshinaga Y."/>
            <person name="Zwiers L.-H.L."/>
            <person name="Turgeon B.G."/>
            <person name="Goodwin S.B."/>
            <person name="Spatafora J.W."/>
            <person name="Crous P.W."/>
            <person name="Grigoriev I.V."/>
        </authorList>
    </citation>
    <scope>NUCLEOTIDE SEQUENCE [LARGE SCALE GENOMIC DNA]</scope>
    <source>
        <strain evidence="2 3">CBS 611.86</strain>
    </source>
</reference>
<feature type="compositionally biased region" description="Polar residues" evidence="1">
    <location>
        <begin position="1113"/>
        <end position="1123"/>
    </location>
</feature>
<feature type="compositionally biased region" description="Polar residues" evidence="1">
    <location>
        <begin position="1143"/>
        <end position="1155"/>
    </location>
</feature>
<comment type="caution">
    <text evidence="2">The sequence shown here is derived from an EMBL/GenBank/DDBJ whole genome shotgun (WGS) entry which is preliminary data.</text>
</comment>
<feature type="compositionally biased region" description="Basic and acidic residues" evidence="1">
    <location>
        <begin position="836"/>
        <end position="852"/>
    </location>
</feature>
<feature type="region of interest" description="Disordered" evidence="1">
    <location>
        <begin position="835"/>
        <end position="900"/>
    </location>
</feature>
<feature type="compositionally biased region" description="Low complexity" evidence="1">
    <location>
        <begin position="1256"/>
        <end position="1268"/>
    </location>
</feature>
<feature type="compositionally biased region" description="Polar residues" evidence="1">
    <location>
        <begin position="429"/>
        <end position="439"/>
    </location>
</feature>
<proteinExistence type="predicted"/>
<feature type="compositionally biased region" description="Low complexity" evidence="1">
    <location>
        <begin position="1012"/>
        <end position="1027"/>
    </location>
</feature>
<feature type="region of interest" description="Disordered" evidence="1">
    <location>
        <begin position="167"/>
        <end position="193"/>
    </location>
</feature>
<evidence type="ECO:0000313" key="3">
    <source>
        <dbReference type="Proteomes" id="UP000481861"/>
    </source>
</evidence>
<dbReference type="Proteomes" id="UP000481861">
    <property type="component" value="Unassembled WGS sequence"/>
</dbReference>
<keyword evidence="3" id="KW-1185">Reference proteome</keyword>
<feature type="region of interest" description="Disordered" evidence="1">
    <location>
        <begin position="956"/>
        <end position="1155"/>
    </location>
</feature>
<feature type="compositionally biased region" description="Basic and acidic residues" evidence="1">
    <location>
        <begin position="1231"/>
        <end position="1244"/>
    </location>
</feature>
<organism evidence="2 3">
    <name type="scientific">Massariosphaeria phaeospora</name>
    <dbReference type="NCBI Taxonomy" id="100035"/>
    <lineage>
        <taxon>Eukaryota</taxon>
        <taxon>Fungi</taxon>
        <taxon>Dikarya</taxon>
        <taxon>Ascomycota</taxon>
        <taxon>Pezizomycotina</taxon>
        <taxon>Dothideomycetes</taxon>
        <taxon>Pleosporomycetidae</taxon>
        <taxon>Pleosporales</taxon>
        <taxon>Pleosporales incertae sedis</taxon>
        <taxon>Massariosphaeria</taxon>
    </lineage>
</organism>
<evidence type="ECO:0000256" key="1">
    <source>
        <dbReference type="SAM" id="MobiDB-lite"/>
    </source>
</evidence>
<name>A0A7C8MG87_9PLEO</name>
<feature type="compositionally biased region" description="Polar residues" evidence="1">
    <location>
        <begin position="447"/>
        <end position="456"/>
    </location>
</feature>
<feature type="region of interest" description="Disordered" evidence="1">
    <location>
        <begin position="414"/>
        <end position="467"/>
    </location>
</feature>
<feature type="region of interest" description="Disordered" evidence="1">
    <location>
        <begin position="1228"/>
        <end position="1278"/>
    </location>
</feature>
<feature type="compositionally biased region" description="Basic and acidic residues" evidence="1">
    <location>
        <begin position="1133"/>
        <end position="1142"/>
    </location>
</feature>
<feature type="region of interest" description="Disordered" evidence="1">
    <location>
        <begin position="627"/>
        <end position="677"/>
    </location>
</feature>
<feature type="region of interest" description="Disordered" evidence="1">
    <location>
        <begin position="1"/>
        <end position="30"/>
    </location>
</feature>
<sequence>MSTDDTGWAEGTRAEPDGRPKRLKPKSRLRAGVDTQSLFKDFMPNNTDSFKDRQAHYAELTLLLSNLDNNLPEDSNIKSYMSSQADGCKTLAKQLDEALWKLHSEKEDTDGGFGANHYYFGMVEWKKRLQNCLDGRPEEIEALHDSLYETVENYALYWPKSSVDYDTTPGPASSPAATSTPSPATSRKKNQDHIEHQIRKIAADLPEYLAKYIEFVKEQTAASLAARVDTRVFGFKEEEEDEDELFGLIFTYESRIRDLKRDLDGMVANKTRAEQAFPAFLQREFPQELRMDISEVVDKTEELLILYFNSLNHSRAEVQGLEAWDVDDRSAFCRQIGHRLCEQYMGFEVTIWKEVYKIYDMLADWSLDPDADNILQFLRFLHNWDESFPEPVLTEALSEALAAYTQKLKEYDDMASMPGSTDGVGDVSTPDSPDQGTTRKQVEDSAAQATFRTGQQLLDDGTDRKSKKLNVTNGVHVSNVSIPGSSAHTPIPQAPVDLQAGIATPAVASFKRPHGHDEEPDAGKDMEGNVQVEATKEDGTVPNAMIIAPPNNQTKGGATSIAVHQSQLPSTPHNDTVRLLNLLSAGPTPASPWSTSGPTMTGSLASLFSYPLNGSTPRPLMTGSPVSSFGYSSKGSTSRSMVTGSPASSFGYSSNGSTSGPLVTGSPASSFGCSSNGSTSGLSMTGNAASLSGSTLRNNVMRQSTPRVDLAQLFTANKPQAAPQLGFIELMGRLRMAWVKMIKNVDDNIPSKYVTYRVQSQFINVHHRELSDRLMEKSHGDHPKLLMVFEECVTKLELWNATNDWASWATFLHQGWPLIFSAPEEFDEAMGILDGSESKEDSTPNASEKVDETMGLTDGLEPKDESMPSASEKVNETMDCSPDPSSNAQLPSATDGLRESTSNAQLPAEMDGVELRKNSPPMTSNSQLTHEMEGLELREDPSVINLCQTMEKKLKMVGPDSDPEPSQPPDTKLSAMPPRTVSNSTPTEATPAVTVNAPVEAAKPRSEAASDVKVTVESTAEVVSSETISPDLQPVHTKSAVQVPDESAGTKPIVEATKEGHKGPAEVAVPAVSIKTPNELATPRPGPEADVGTPVESKAAMPQEDVIRKDSVESTSDQTSAESVASAPQEETIIQKDSKESTSAKNPAESMTQSQYESIVSLIGDFRTCFESRMDGMQNDINYVKLQLSEIPKEHEKLKTSVSQIEGVLKGQTNMMQTMEGKIKKALGGAHEVDEKEQVVRPEEPSPVQHEVLSSPQQEVPRPQQEVPHPIEEEAPPPIEEEVPLPLKKEVPAPAQQEVPASIQQKLPRWMVHRAALADGELRLAFMPKIDPNNPDHFSRISSAVQVVLTSEGISEPHDMAHSLTLLLTRDLSCKRRTTREATLELRNAAKRIYTTLREEVFLHRNWLDKAKVEDAVRITDQVCASVDLCSRFAACPNRLHALQQTNLPALKQLQKAKDDAATDAETQKHDIAFRALSEATQTEMWDIGQLVGECREAVSAVVGFVAKIDGGAVPAKALEDRYEADLPAFLNRCGDFAVWFNKELDDAKAL</sequence>
<accession>A0A7C8MG87</accession>
<protein>
    <submittedName>
        <fullName evidence="2">Uncharacterized protein</fullName>
    </submittedName>
</protein>
<feature type="compositionally biased region" description="Polar residues" evidence="1">
    <location>
        <begin position="883"/>
        <end position="892"/>
    </location>
</feature>
<evidence type="ECO:0000313" key="2">
    <source>
        <dbReference type="EMBL" id="KAF2874603.1"/>
    </source>
</evidence>
<dbReference type="EMBL" id="JAADJZ010000006">
    <property type="protein sequence ID" value="KAF2874603.1"/>
    <property type="molecule type" value="Genomic_DNA"/>
</dbReference>
<gene>
    <name evidence="2" type="ORF">BDV95DRAFT_336812</name>
</gene>
<feature type="compositionally biased region" description="Low complexity" evidence="1">
    <location>
        <begin position="167"/>
        <end position="185"/>
    </location>
</feature>